<dbReference type="Proteomes" id="UP000640583">
    <property type="component" value="Unassembled WGS sequence"/>
</dbReference>
<keyword evidence="2" id="KW-0274">FAD</keyword>
<dbReference type="InterPro" id="IPR051312">
    <property type="entry name" value="Diverse_Substr_Oxidored"/>
</dbReference>
<keyword evidence="6" id="KW-1185">Reference proteome</keyword>
<name>A0A8J7IBX5_9RHOB</name>
<evidence type="ECO:0000313" key="6">
    <source>
        <dbReference type="Proteomes" id="UP000640583"/>
    </source>
</evidence>
<dbReference type="AlphaFoldDB" id="A0A8J7IBX5"/>
<dbReference type="SMART" id="SM01092">
    <property type="entry name" value="CO_deh_flav_C"/>
    <property type="match status" value="1"/>
</dbReference>
<dbReference type="InterPro" id="IPR016167">
    <property type="entry name" value="FAD-bd_PCMH_sub1"/>
</dbReference>
<accession>A0A8J7IBX5</accession>
<dbReference type="InterPro" id="IPR005107">
    <property type="entry name" value="CO_DH_flav_C"/>
</dbReference>
<dbReference type="InterPro" id="IPR002346">
    <property type="entry name" value="Mopterin_DH_FAD-bd"/>
</dbReference>
<organism evidence="5 6">
    <name type="scientific">Halocynthiibacter styelae</name>
    <dbReference type="NCBI Taxonomy" id="2761955"/>
    <lineage>
        <taxon>Bacteria</taxon>
        <taxon>Pseudomonadati</taxon>
        <taxon>Pseudomonadota</taxon>
        <taxon>Alphaproteobacteria</taxon>
        <taxon>Rhodobacterales</taxon>
        <taxon>Paracoccaceae</taxon>
        <taxon>Halocynthiibacter</taxon>
    </lineage>
</organism>
<dbReference type="Pfam" id="PF03450">
    <property type="entry name" value="CO_deh_flav_C"/>
    <property type="match status" value="1"/>
</dbReference>
<dbReference type="InterPro" id="IPR016166">
    <property type="entry name" value="FAD-bd_PCMH"/>
</dbReference>
<dbReference type="PANTHER" id="PTHR42659">
    <property type="entry name" value="XANTHINE DEHYDROGENASE SUBUNIT C-RELATED"/>
    <property type="match status" value="1"/>
</dbReference>
<dbReference type="Gene3D" id="3.30.43.10">
    <property type="entry name" value="Uridine Diphospho-n-acetylenolpyruvylglucosamine Reductase, domain 2"/>
    <property type="match status" value="1"/>
</dbReference>
<keyword evidence="3" id="KW-0560">Oxidoreductase</keyword>
<proteinExistence type="predicted"/>
<dbReference type="Gene3D" id="3.30.390.50">
    <property type="entry name" value="CO dehydrogenase flavoprotein, C-terminal domain"/>
    <property type="match status" value="1"/>
</dbReference>
<reference evidence="5" key="1">
    <citation type="submission" date="2020-10" db="EMBL/GenBank/DDBJ databases">
        <title>Paenihalocynthiibacter styelae gen. nov., sp. nov., isolated from stalked sea squirt Styela clava.</title>
        <authorList>
            <person name="Kim Y.-O."/>
            <person name="Yoon J.-H."/>
        </authorList>
    </citation>
    <scope>NUCLEOTIDE SEQUENCE</scope>
    <source>
        <strain evidence="5">MYP1-1</strain>
    </source>
</reference>
<protein>
    <submittedName>
        <fullName evidence="5">FAD binding domain-containing protein</fullName>
    </submittedName>
</protein>
<dbReference type="GO" id="GO:0071949">
    <property type="term" value="F:FAD binding"/>
    <property type="evidence" value="ECO:0007669"/>
    <property type="project" value="InterPro"/>
</dbReference>
<gene>
    <name evidence="5" type="ORF">H1D41_03380</name>
</gene>
<dbReference type="GO" id="GO:0016491">
    <property type="term" value="F:oxidoreductase activity"/>
    <property type="evidence" value="ECO:0007669"/>
    <property type="project" value="UniProtKB-KW"/>
</dbReference>
<comment type="caution">
    <text evidence="5">The sequence shown here is derived from an EMBL/GenBank/DDBJ whole genome shotgun (WGS) entry which is preliminary data.</text>
</comment>
<dbReference type="Gene3D" id="3.30.465.10">
    <property type="match status" value="1"/>
</dbReference>
<dbReference type="Pfam" id="PF00941">
    <property type="entry name" value="FAD_binding_5"/>
    <property type="match status" value="1"/>
</dbReference>
<dbReference type="InterPro" id="IPR016169">
    <property type="entry name" value="FAD-bd_PCMH_sub2"/>
</dbReference>
<dbReference type="InterPro" id="IPR036318">
    <property type="entry name" value="FAD-bd_PCMH-like_sf"/>
</dbReference>
<dbReference type="EMBL" id="JADCKQ010000002">
    <property type="protein sequence ID" value="MBI1492673.1"/>
    <property type="molecule type" value="Genomic_DNA"/>
</dbReference>
<keyword evidence="1" id="KW-0285">Flavoprotein</keyword>
<evidence type="ECO:0000313" key="5">
    <source>
        <dbReference type="EMBL" id="MBI1492673.1"/>
    </source>
</evidence>
<evidence type="ECO:0000259" key="4">
    <source>
        <dbReference type="PROSITE" id="PS51387"/>
    </source>
</evidence>
<dbReference type="SUPFAM" id="SSF55447">
    <property type="entry name" value="CO dehydrogenase flavoprotein C-terminal domain-like"/>
    <property type="match status" value="1"/>
</dbReference>
<dbReference type="PANTHER" id="PTHR42659:SF2">
    <property type="entry name" value="XANTHINE DEHYDROGENASE SUBUNIT C-RELATED"/>
    <property type="match status" value="1"/>
</dbReference>
<sequence>MRYVTATTEQEALTVLKGGDVRVVAGGTDLFPAMNDQAVLPPALDISALAAFHGITRTESGWRIGAATPWRDIIRADLPAMFHGLQAAAREVGSVQIQTRGTIGGNICNASPAADGVPPLLTLDAKVDLISENGCRRVPLSDFLLGVRQTDLRPGELLRSIVIPDLPDHCLSDFEKLGARRYLVISIAMVSALVVPDGSGGFSDARIAVGACSAVARRLTRLEELVVSAQRAEFLEEIYSGHFTALSPIGDVRASGAYRMRVSETLVRRMLTGFLKEGACG</sequence>
<dbReference type="RefSeq" id="WP_228847585.1">
    <property type="nucleotide sequence ID" value="NZ_JADCKQ010000002.1"/>
</dbReference>
<evidence type="ECO:0000256" key="2">
    <source>
        <dbReference type="ARBA" id="ARBA00022827"/>
    </source>
</evidence>
<dbReference type="PROSITE" id="PS51387">
    <property type="entry name" value="FAD_PCMH"/>
    <property type="match status" value="1"/>
</dbReference>
<dbReference type="InterPro" id="IPR036683">
    <property type="entry name" value="CO_DH_flav_C_dom_sf"/>
</dbReference>
<feature type="domain" description="FAD-binding PCMH-type" evidence="4">
    <location>
        <begin position="1"/>
        <end position="168"/>
    </location>
</feature>
<dbReference type="SUPFAM" id="SSF56176">
    <property type="entry name" value="FAD-binding/transporter-associated domain-like"/>
    <property type="match status" value="1"/>
</dbReference>
<evidence type="ECO:0000256" key="3">
    <source>
        <dbReference type="ARBA" id="ARBA00023002"/>
    </source>
</evidence>
<evidence type="ECO:0000256" key="1">
    <source>
        <dbReference type="ARBA" id="ARBA00022630"/>
    </source>
</evidence>